<evidence type="ECO:0000256" key="2">
    <source>
        <dbReference type="SAM" id="MobiDB-lite"/>
    </source>
</evidence>
<feature type="region of interest" description="Disordered" evidence="2">
    <location>
        <begin position="1"/>
        <end position="35"/>
    </location>
</feature>
<organism evidence="3 4">
    <name type="scientific">Brassica carinata</name>
    <name type="common">Ethiopian mustard</name>
    <name type="synonym">Abyssinian cabbage</name>
    <dbReference type="NCBI Taxonomy" id="52824"/>
    <lineage>
        <taxon>Eukaryota</taxon>
        <taxon>Viridiplantae</taxon>
        <taxon>Streptophyta</taxon>
        <taxon>Embryophyta</taxon>
        <taxon>Tracheophyta</taxon>
        <taxon>Spermatophyta</taxon>
        <taxon>Magnoliopsida</taxon>
        <taxon>eudicotyledons</taxon>
        <taxon>Gunneridae</taxon>
        <taxon>Pentapetalae</taxon>
        <taxon>rosids</taxon>
        <taxon>malvids</taxon>
        <taxon>Brassicales</taxon>
        <taxon>Brassicaceae</taxon>
        <taxon>Brassiceae</taxon>
        <taxon>Brassica</taxon>
    </lineage>
</organism>
<name>A0A8X7UGC6_BRACI</name>
<evidence type="ECO:0000256" key="1">
    <source>
        <dbReference type="SAM" id="Coils"/>
    </source>
</evidence>
<comment type="caution">
    <text evidence="3">The sequence shown here is derived from an EMBL/GenBank/DDBJ whole genome shotgun (WGS) entry which is preliminary data.</text>
</comment>
<keyword evidence="1" id="KW-0175">Coiled coil</keyword>
<accession>A0A8X7UGC6</accession>
<dbReference type="AlphaFoldDB" id="A0A8X7UGC6"/>
<evidence type="ECO:0000313" key="3">
    <source>
        <dbReference type="EMBL" id="KAG2277712.1"/>
    </source>
</evidence>
<evidence type="ECO:0000313" key="4">
    <source>
        <dbReference type="Proteomes" id="UP000886595"/>
    </source>
</evidence>
<sequence length="320" mass="36854">MKGGVSSEDEPPTKKQKKVKTQNEVNNIEERNRPLMDQKTIDDMVKALVEERLKVLGKILENYDNLSNGGEEDLCHHRSRIRNRTTDLDFVYVSHLKATKDDKDAKVSAYGRGCKGMRTVKDEDTADKKKAVQAEAALKRKEKADAKRKEAALKKQKLVELKNQEAEAKRKEAELKKQKLAELKKQKHAELKKQKHAGEDNECALTNDEFLAEENEFAPESDVENQEVIRSAVGIPPKPPAPADKPAVLSADHESDFYSILIHERPWFEKEYRWVFDNMRHLKSTWANGGDKPPWMLTRVWHDLVHKFKEFGPDNFGFRQ</sequence>
<protein>
    <submittedName>
        <fullName evidence="3">Uncharacterized protein</fullName>
    </submittedName>
</protein>
<gene>
    <name evidence="3" type="ORF">Bca52824_060267</name>
</gene>
<dbReference type="EMBL" id="JAAMPC010000012">
    <property type="protein sequence ID" value="KAG2277712.1"/>
    <property type="molecule type" value="Genomic_DNA"/>
</dbReference>
<dbReference type="Proteomes" id="UP000886595">
    <property type="component" value="Unassembled WGS sequence"/>
</dbReference>
<proteinExistence type="predicted"/>
<reference evidence="3 4" key="1">
    <citation type="submission" date="2020-02" db="EMBL/GenBank/DDBJ databases">
        <authorList>
            <person name="Ma Q."/>
            <person name="Huang Y."/>
            <person name="Song X."/>
            <person name="Pei D."/>
        </authorList>
    </citation>
    <scope>NUCLEOTIDE SEQUENCE [LARGE SCALE GENOMIC DNA]</scope>
    <source>
        <strain evidence="3">Sxm20200214</strain>
        <tissue evidence="3">Leaf</tissue>
    </source>
</reference>
<keyword evidence="4" id="KW-1185">Reference proteome</keyword>
<feature type="coiled-coil region" evidence="1">
    <location>
        <begin position="129"/>
        <end position="193"/>
    </location>
</feature>